<reference evidence="2 3" key="1">
    <citation type="journal article" date="2020" name="Genomics">
        <title>Complete, high-quality genomes from long-read metagenomic sequencing of two wolf lichen thalli reveals enigmatic genome architecture.</title>
        <authorList>
            <person name="McKenzie S.K."/>
            <person name="Walston R.F."/>
            <person name="Allen J.L."/>
        </authorList>
    </citation>
    <scope>NUCLEOTIDE SEQUENCE [LARGE SCALE GENOMIC DNA]</scope>
    <source>
        <strain evidence="2">WasteWater1</strain>
    </source>
</reference>
<dbReference type="GeneID" id="59329461"/>
<evidence type="ECO:0000313" key="2">
    <source>
        <dbReference type="EMBL" id="KAF6222992.1"/>
    </source>
</evidence>
<comment type="caution">
    <text evidence="2">The sequence shown here is derived from an EMBL/GenBank/DDBJ whole genome shotgun (WGS) entry which is preliminary data.</text>
</comment>
<evidence type="ECO:0000313" key="3">
    <source>
        <dbReference type="Proteomes" id="UP000593566"/>
    </source>
</evidence>
<evidence type="ECO:0000256" key="1">
    <source>
        <dbReference type="SAM" id="SignalP"/>
    </source>
</evidence>
<feature type="signal peptide" evidence="1">
    <location>
        <begin position="1"/>
        <end position="17"/>
    </location>
</feature>
<dbReference type="AlphaFoldDB" id="A0A8H6CGA5"/>
<protein>
    <submittedName>
        <fullName evidence="2">Uncharacterized protein</fullName>
    </submittedName>
</protein>
<accession>A0A8H6CGA5</accession>
<proteinExistence type="predicted"/>
<sequence>MHQPILLTLLLAASAHAATKYIFTSAIPIVETPLLVSAPSASTTIIVPVSSSAPSASSSLVYTSEVAPFPTAAGTGASAPVGTGSGSASATGTGAPITPAIPYKGAAARNTGTLFGGVVALGAVALALC</sequence>
<organism evidence="2 3">
    <name type="scientific">Letharia lupina</name>
    <dbReference type="NCBI Taxonomy" id="560253"/>
    <lineage>
        <taxon>Eukaryota</taxon>
        <taxon>Fungi</taxon>
        <taxon>Dikarya</taxon>
        <taxon>Ascomycota</taxon>
        <taxon>Pezizomycotina</taxon>
        <taxon>Lecanoromycetes</taxon>
        <taxon>OSLEUM clade</taxon>
        <taxon>Lecanoromycetidae</taxon>
        <taxon>Lecanorales</taxon>
        <taxon>Lecanorineae</taxon>
        <taxon>Parmeliaceae</taxon>
        <taxon>Letharia</taxon>
    </lineage>
</organism>
<name>A0A8H6CGA5_9LECA</name>
<keyword evidence="3" id="KW-1185">Reference proteome</keyword>
<dbReference type="RefSeq" id="XP_037152338.1">
    <property type="nucleotide sequence ID" value="XM_037291976.1"/>
</dbReference>
<gene>
    <name evidence="2" type="ORF">HO133_001043</name>
</gene>
<keyword evidence="1" id="KW-0732">Signal</keyword>
<dbReference type="Proteomes" id="UP000593566">
    <property type="component" value="Unassembled WGS sequence"/>
</dbReference>
<feature type="chain" id="PRO_5034873185" evidence="1">
    <location>
        <begin position="18"/>
        <end position="129"/>
    </location>
</feature>
<dbReference type="EMBL" id="JACCJB010000011">
    <property type="protein sequence ID" value="KAF6222992.1"/>
    <property type="molecule type" value="Genomic_DNA"/>
</dbReference>